<name>A0A7T7CBB6_9BACI</name>
<reference evidence="2 3" key="1">
    <citation type="submission" date="2020-06" db="EMBL/GenBank/DDBJ databases">
        <title>Genomic analysis of Salicibibacter sp. NKC5-3.</title>
        <authorList>
            <person name="Oh Y.J."/>
        </authorList>
    </citation>
    <scope>NUCLEOTIDE SEQUENCE [LARGE SCALE GENOMIC DNA]</scope>
    <source>
        <strain evidence="2 3">NKC5-3</strain>
    </source>
</reference>
<gene>
    <name evidence="2" type="ORF">HUG15_09125</name>
</gene>
<organism evidence="2 3">
    <name type="scientific">Salicibibacter cibarius</name>
    <dbReference type="NCBI Taxonomy" id="2743000"/>
    <lineage>
        <taxon>Bacteria</taxon>
        <taxon>Bacillati</taxon>
        <taxon>Bacillota</taxon>
        <taxon>Bacilli</taxon>
        <taxon>Bacillales</taxon>
        <taxon>Bacillaceae</taxon>
        <taxon>Salicibibacter</taxon>
    </lineage>
</organism>
<keyword evidence="3" id="KW-1185">Reference proteome</keyword>
<evidence type="ECO:0000256" key="1">
    <source>
        <dbReference type="SAM" id="MobiDB-lite"/>
    </source>
</evidence>
<dbReference type="KEGG" id="scia:HUG15_09125"/>
<dbReference type="Proteomes" id="UP000595823">
    <property type="component" value="Chromosome"/>
</dbReference>
<sequence>MKRGEAVKENESISWHPSFAAALQLELQAYADELDFKQEYELTSEPLKVDVLILKDGEAHIDKNIGRIFRHYNIIEYKSPKDYLSIDDFYKGMAYVYLFKNTGADGTDTIDIREMTLTLVSLYKPMRLLRHLKKWEKHVYSEYEGVYYIEGMDVPIQLLIQDDLPNKENEHLTLLTDQLNEKEKLAHTLSKYFQDNKNKRYLIMLHAVVQANPQLFTEVIEMMQKLEYDPDTQKKIDEVVREFEWDKKWMQEGFEKGKEEGKAEGKAEGSEETKEEIAKNLLAKGMSPEHISEATELPIEAIRKLKRE</sequence>
<evidence type="ECO:0000313" key="2">
    <source>
        <dbReference type="EMBL" id="QQK75710.1"/>
    </source>
</evidence>
<accession>A0A7T7CBB6</accession>
<proteinExistence type="predicted"/>
<dbReference type="AlphaFoldDB" id="A0A7T7CBB6"/>
<feature type="region of interest" description="Disordered" evidence="1">
    <location>
        <begin position="254"/>
        <end position="278"/>
    </location>
</feature>
<dbReference type="EMBL" id="CP054705">
    <property type="protein sequence ID" value="QQK75710.1"/>
    <property type="molecule type" value="Genomic_DNA"/>
</dbReference>
<evidence type="ECO:0000313" key="3">
    <source>
        <dbReference type="Proteomes" id="UP000595823"/>
    </source>
</evidence>
<protein>
    <submittedName>
        <fullName evidence="2">3-isopropylmalate dehydrogenase</fullName>
    </submittedName>
</protein>